<evidence type="ECO:0008006" key="2">
    <source>
        <dbReference type="Google" id="ProtNLM"/>
    </source>
</evidence>
<gene>
    <name evidence="1" type="ORF">BDV24DRAFT_5044</name>
</gene>
<evidence type="ECO:0000313" key="1">
    <source>
        <dbReference type="EMBL" id="KAE8335703.1"/>
    </source>
</evidence>
<dbReference type="OrthoDB" id="5421247at2759"/>
<dbReference type="Proteomes" id="UP000325558">
    <property type="component" value="Unassembled WGS sequence"/>
</dbReference>
<protein>
    <recommendedName>
        <fullName evidence="2">Nucleotidyl transferase AbiEii/AbiGii toxin family protein</fullName>
    </recommendedName>
</protein>
<accession>A0A5N6XSM7</accession>
<dbReference type="InterPro" id="IPR014942">
    <property type="entry name" value="AbiEii"/>
</dbReference>
<dbReference type="Pfam" id="PF08843">
    <property type="entry name" value="AbiEii"/>
    <property type="match status" value="1"/>
</dbReference>
<dbReference type="AlphaFoldDB" id="A0A5N6XSM7"/>
<organism evidence="1">
    <name type="scientific">Aspergillus arachidicola</name>
    <dbReference type="NCBI Taxonomy" id="656916"/>
    <lineage>
        <taxon>Eukaryota</taxon>
        <taxon>Fungi</taxon>
        <taxon>Dikarya</taxon>
        <taxon>Ascomycota</taxon>
        <taxon>Pezizomycotina</taxon>
        <taxon>Eurotiomycetes</taxon>
        <taxon>Eurotiomycetidae</taxon>
        <taxon>Eurotiales</taxon>
        <taxon>Aspergillaceae</taxon>
        <taxon>Aspergillus</taxon>
        <taxon>Aspergillus subgen. Circumdati</taxon>
    </lineage>
</organism>
<dbReference type="EMBL" id="ML737211">
    <property type="protein sequence ID" value="KAE8335703.1"/>
    <property type="molecule type" value="Genomic_DNA"/>
</dbReference>
<name>A0A5N6XSM7_9EURO</name>
<reference evidence="1" key="1">
    <citation type="submission" date="2019-04" db="EMBL/GenBank/DDBJ databases">
        <title>Friends and foes A comparative genomics study of 23 Aspergillus species from section Flavi.</title>
        <authorList>
            <consortium name="DOE Joint Genome Institute"/>
            <person name="Kjaerbolling I."/>
            <person name="Vesth T."/>
            <person name="Frisvad J.C."/>
            <person name="Nybo J.L."/>
            <person name="Theobald S."/>
            <person name="Kildgaard S."/>
            <person name="Isbrandt T."/>
            <person name="Kuo A."/>
            <person name="Sato A."/>
            <person name="Lyhne E.K."/>
            <person name="Kogle M.E."/>
            <person name="Wiebenga A."/>
            <person name="Kun R.S."/>
            <person name="Lubbers R.J."/>
            <person name="Makela M.R."/>
            <person name="Barry K."/>
            <person name="Chovatia M."/>
            <person name="Clum A."/>
            <person name="Daum C."/>
            <person name="Haridas S."/>
            <person name="He G."/>
            <person name="LaButti K."/>
            <person name="Lipzen A."/>
            <person name="Mondo S."/>
            <person name="Riley R."/>
            <person name="Salamov A."/>
            <person name="Simmons B.A."/>
            <person name="Magnuson J.K."/>
            <person name="Henrissat B."/>
            <person name="Mortensen U.H."/>
            <person name="Larsen T.O."/>
            <person name="Devries R.P."/>
            <person name="Grigoriev I.V."/>
            <person name="Machida M."/>
            <person name="Baker S.E."/>
            <person name="Andersen M.R."/>
        </authorList>
    </citation>
    <scope>NUCLEOTIDE SEQUENCE</scope>
    <source>
        <strain evidence="1">CBS 117612</strain>
    </source>
</reference>
<sequence>MSAPSFAELEDAAGAVIRILKTIPEFAAAKIAVIGGLSLWKYIRRYRTTEDVDFLITIQGAPKAVKDKLLAIHAGSFQQHAQLFYYKGQNGKLIQIDITPDWQSPYLPSAAVAISSAEPSSLPYISEIDLLVFKINSCGLRPTPAKKLRDATDARSLAEDLGSKGPIILTPVQKTAVLQGLEDVAQLSRKDQAWWKEKLALS</sequence>
<proteinExistence type="predicted"/>